<dbReference type="Pfam" id="PF01476">
    <property type="entry name" value="LysM"/>
    <property type="match status" value="1"/>
</dbReference>
<evidence type="ECO:0000256" key="2">
    <source>
        <dbReference type="SAM" id="SignalP"/>
    </source>
</evidence>
<dbReference type="InterPro" id="IPR011055">
    <property type="entry name" value="Dup_hybrid_motif"/>
</dbReference>
<evidence type="ECO:0000259" key="3">
    <source>
        <dbReference type="PROSITE" id="PS51782"/>
    </source>
</evidence>
<name>A0ABW1APB2_9RHOO</name>
<dbReference type="PANTHER" id="PTHR21666">
    <property type="entry name" value="PEPTIDASE-RELATED"/>
    <property type="match status" value="1"/>
</dbReference>
<accession>A0ABW1APB2</accession>
<dbReference type="Proteomes" id="UP001595974">
    <property type="component" value="Unassembled WGS sequence"/>
</dbReference>
<evidence type="ECO:0000313" key="4">
    <source>
        <dbReference type="EMBL" id="MFC5768933.1"/>
    </source>
</evidence>
<dbReference type="Gene3D" id="3.10.350.10">
    <property type="entry name" value="LysM domain"/>
    <property type="match status" value="1"/>
</dbReference>
<dbReference type="CDD" id="cd00118">
    <property type="entry name" value="LysM"/>
    <property type="match status" value="1"/>
</dbReference>
<dbReference type="InterPro" id="IPR016047">
    <property type="entry name" value="M23ase_b-sheet_dom"/>
</dbReference>
<feature type="domain" description="LysM" evidence="3">
    <location>
        <begin position="52"/>
        <end position="96"/>
    </location>
</feature>
<protein>
    <submittedName>
        <fullName evidence="4">Peptidoglycan DD-metalloendopeptidase family protein</fullName>
    </submittedName>
</protein>
<comment type="caution">
    <text evidence="4">The sequence shown here is derived from an EMBL/GenBank/DDBJ whole genome shotgun (WGS) entry which is preliminary data.</text>
</comment>
<comment type="similarity">
    <text evidence="1">Belongs to the E.coli NlpD/Haemophilus LppB family.</text>
</comment>
<dbReference type="InterPro" id="IPR050570">
    <property type="entry name" value="Cell_wall_metabolism_enzyme"/>
</dbReference>
<keyword evidence="2" id="KW-0732">Signal</keyword>
<feature type="chain" id="PRO_5046007019" evidence="2">
    <location>
        <begin position="29"/>
        <end position="298"/>
    </location>
</feature>
<dbReference type="SUPFAM" id="SSF51261">
    <property type="entry name" value="Duplicated hybrid motif"/>
    <property type="match status" value="1"/>
</dbReference>
<dbReference type="EMBL" id="JBHSOG010000023">
    <property type="protein sequence ID" value="MFC5768933.1"/>
    <property type="molecule type" value="Genomic_DNA"/>
</dbReference>
<evidence type="ECO:0000313" key="5">
    <source>
        <dbReference type="Proteomes" id="UP001595974"/>
    </source>
</evidence>
<dbReference type="Gene3D" id="2.70.70.10">
    <property type="entry name" value="Glucose Permease (Domain IIA)"/>
    <property type="match status" value="1"/>
</dbReference>
<dbReference type="PANTHER" id="PTHR21666:SF263">
    <property type="entry name" value="MUREIN HYDROLASE ACTIVATOR NLPD"/>
    <property type="match status" value="1"/>
</dbReference>
<dbReference type="CDD" id="cd12797">
    <property type="entry name" value="M23_peptidase"/>
    <property type="match status" value="1"/>
</dbReference>
<keyword evidence="5" id="KW-1185">Reference proteome</keyword>
<dbReference type="PROSITE" id="PS51257">
    <property type="entry name" value="PROKAR_LIPOPROTEIN"/>
    <property type="match status" value="1"/>
</dbReference>
<dbReference type="SMART" id="SM00257">
    <property type="entry name" value="LysM"/>
    <property type="match status" value="1"/>
</dbReference>
<dbReference type="PROSITE" id="PS51782">
    <property type="entry name" value="LYSM"/>
    <property type="match status" value="1"/>
</dbReference>
<evidence type="ECO:0000256" key="1">
    <source>
        <dbReference type="ARBA" id="ARBA00038420"/>
    </source>
</evidence>
<dbReference type="Pfam" id="PF01551">
    <property type="entry name" value="Peptidase_M23"/>
    <property type="match status" value="1"/>
</dbReference>
<sequence length="298" mass="30680">MKDIERFTKQRRVAAALLVAAAVSSGCASRVTAPVHDSVPPPSAAPQAPAAGVHVVRPGDTLLAIARQYGQTVASLAAWNGLTDPNQIHVGQSLRVAPPGQDAGGEVATAIPVAPGGVAVAPVPATPGDAAAVVPIKQTPIGGRQPYSDEAWAKLSPNGAAVQPATPAPAVVPPAQGNGDWLWPAKGKPIAGFNETTNKGVDIAGSLGDPVYASAAGKVVYAGSGLRGYGKLVVIKHNQEYNSVYAHNQKLLVKEDDVVAKGQQIAELGNTEADRPKLHFEIRKQGKAVDPMKYLPAR</sequence>
<dbReference type="InterPro" id="IPR018392">
    <property type="entry name" value="LysM"/>
</dbReference>
<feature type="signal peptide" evidence="2">
    <location>
        <begin position="1"/>
        <end position="28"/>
    </location>
</feature>
<dbReference type="InterPro" id="IPR036779">
    <property type="entry name" value="LysM_dom_sf"/>
</dbReference>
<gene>
    <name evidence="4" type="ORF">ACFPTN_06070</name>
</gene>
<organism evidence="4 5">
    <name type="scientific">Thauera sinica</name>
    <dbReference type="NCBI Taxonomy" id="2665146"/>
    <lineage>
        <taxon>Bacteria</taxon>
        <taxon>Pseudomonadati</taxon>
        <taxon>Pseudomonadota</taxon>
        <taxon>Betaproteobacteria</taxon>
        <taxon>Rhodocyclales</taxon>
        <taxon>Zoogloeaceae</taxon>
        <taxon>Thauera</taxon>
    </lineage>
</organism>
<proteinExistence type="inferred from homology"/>
<dbReference type="RefSeq" id="WP_198363267.1">
    <property type="nucleotide sequence ID" value="NZ_JBHSOG010000023.1"/>
</dbReference>
<reference evidence="5" key="1">
    <citation type="journal article" date="2019" name="Int. J. Syst. Evol. Microbiol.">
        <title>The Global Catalogue of Microorganisms (GCM) 10K type strain sequencing project: providing services to taxonomists for standard genome sequencing and annotation.</title>
        <authorList>
            <consortium name="The Broad Institute Genomics Platform"/>
            <consortium name="The Broad Institute Genome Sequencing Center for Infectious Disease"/>
            <person name="Wu L."/>
            <person name="Ma J."/>
        </authorList>
    </citation>
    <scope>NUCLEOTIDE SEQUENCE [LARGE SCALE GENOMIC DNA]</scope>
    <source>
        <strain evidence="5">SHR3</strain>
    </source>
</reference>